<dbReference type="RefSeq" id="WP_202090785.1">
    <property type="nucleotide sequence ID" value="NZ_JAELVM010000001.1"/>
</dbReference>
<evidence type="ECO:0000256" key="1">
    <source>
        <dbReference type="SAM" id="MobiDB-lite"/>
    </source>
</evidence>
<feature type="signal peptide" evidence="2">
    <location>
        <begin position="1"/>
        <end position="27"/>
    </location>
</feature>
<gene>
    <name evidence="3" type="ORF">JET18_05040</name>
</gene>
<dbReference type="Gene3D" id="4.10.1080.10">
    <property type="entry name" value="TSP type-3 repeat"/>
    <property type="match status" value="1"/>
</dbReference>
<dbReference type="InterPro" id="IPR028974">
    <property type="entry name" value="TSP_type-3_rpt"/>
</dbReference>
<keyword evidence="2" id="KW-0732">Signal</keyword>
<comment type="caution">
    <text evidence="3">The sequence shown here is derived from an EMBL/GenBank/DDBJ whole genome shotgun (WGS) entry which is preliminary data.</text>
</comment>
<dbReference type="EMBL" id="JAELVM010000001">
    <property type="protein sequence ID" value="MBL1220192.1"/>
    <property type="molecule type" value="Genomic_DNA"/>
</dbReference>
<evidence type="ECO:0000256" key="2">
    <source>
        <dbReference type="SAM" id="SignalP"/>
    </source>
</evidence>
<accession>A0ABS1QC45</accession>
<feature type="region of interest" description="Disordered" evidence="1">
    <location>
        <begin position="360"/>
        <end position="384"/>
    </location>
</feature>
<organism evidence="3 4">
    <name type="scientific">Chryseobacterium endalhagicum</name>
    <dbReference type="NCBI Taxonomy" id="2797638"/>
    <lineage>
        <taxon>Bacteria</taxon>
        <taxon>Pseudomonadati</taxon>
        <taxon>Bacteroidota</taxon>
        <taxon>Flavobacteriia</taxon>
        <taxon>Flavobacteriales</taxon>
        <taxon>Weeksellaceae</taxon>
        <taxon>Chryseobacterium group</taxon>
        <taxon>Chryseobacterium</taxon>
    </lineage>
</organism>
<protein>
    <recommendedName>
        <fullName evidence="5">MAM domain-containing protein</fullName>
    </recommendedName>
</protein>
<evidence type="ECO:0000313" key="3">
    <source>
        <dbReference type="EMBL" id="MBL1220192.1"/>
    </source>
</evidence>
<dbReference type="Proteomes" id="UP000661696">
    <property type="component" value="Unassembled WGS sequence"/>
</dbReference>
<evidence type="ECO:0000313" key="4">
    <source>
        <dbReference type="Proteomes" id="UP000661696"/>
    </source>
</evidence>
<dbReference type="SUPFAM" id="SSF103647">
    <property type="entry name" value="TSP type-3 repeat"/>
    <property type="match status" value="3"/>
</dbReference>
<dbReference type="PANTHER" id="PTHR10199">
    <property type="entry name" value="THROMBOSPONDIN"/>
    <property type="match status" value="1"/>
</dbReference>
<name>A0ABS1QC45_9FLAO</name>
<keyword evidence="4" id="KW-1185">Reference proteome</keyword>
<feature type="chain" id="PRO_5047289557" description="MAM domain-containing protein" evidence="2">
    <location>
        <begin position="28"/>
        <end position="1099"/>
    </location>
</feature>
<reference evidence="3 4" key="1">
    <citation type="submission" date="2020-12" db="EMBL/GenBank/DDBJ databases">
        <title>Chryseobacterium endoalhailicus sp. nov., isolated from seed of leguminous plant.</title>
        <authorList>
            <person name="Zhang X."/>
        </authorList>
    </citation>
    <scope>NUCLEOTIDE SEQUENCE [LARGE SCALE GENOMIC DNA]</scope>
    <source>
        <strain evidence="3 4">L7</strain>
    </source>
</reference>
<sequence>MNKKNYRLKWILIKCLLLLLSSNYYLHAQTGPFDDWDGDGIINQNDLDDDNDGIPDTLEINACSNGPTSGIWTISGSTATYNFGNGVIAKFSQPVNPANLSTAAETFGANNFWSPNVASTRCLTALFNWNSEILIKFENALGQPVYVNQPILQVDRLGGNSTGGYLTTAVITLQDGASWSKLTGSTGDFSTTSTTARDANGCHNSSCPSAGFLANSDGNTTAVNAATNNSRAAAGSLQINGVVSQIRLTVPPGGSTAGLGGEFMDFILSNICPVADTDGDGIPDHFDLDSDGDGCPDATEGAGGFTSSSLVASVINGGNTGASYNGYAGPVNQNLGNTVNANGIPTTANSGQGIGNSQIRSNDDDGDLIGNSCDPVDNRPDTDGDGIKDYLDLDDDNDGIADAVESPTCFFNIDEISIPANVSTEILNTSTIANIKDNNTSTTFGFSNGTTKSNLTVFEITPEHPIIGEALQIIMNTNGQSSFTNAANSLIMEGWDGASWVTLIPAFNPSTGTNAPVGNVQTFTFTQNQNAKYSIFRLRGLAGIVTNSLIQEIKIRPRVQGYIQSSYPKPNCTRDTDGDGVLNHLDLDSDGDGCSDIKEAGVTPLTDVFTPNTINNVGTSYGIADPTGAQLNPAGSDVNNDGLNDSVDTNLDSQSDFSSSSYFQYAISSVLNVCADSDNDEIADITDIDDDNDGVLDTTEQQAILCENTINANNKVTWSSYTSTEVTGNATVNGNTVTVKATTSKTFNGGAGSHWNFGAGTYAGCPETNTVTANSGIALFTNNYTVTITFNKPVKNPILTTSSFNGSQIIFPQPVYVSGLQGTVPGVNIGDYITTYPAHENKAAFVFHGVYNSISFTVPSNDNQAAIMLFISDIVPNEGPYVVTTGSPFGYDETDTDIDGIPNRLDNDSDNDGCSDASEAGVITYISANGGTFSAGTLNNPTATTSPQATAGNNTPADYGTNGFYTVLENNDTLTATYNGTYTYANALNAAVALCSNACYQPAVTAGTALTTLYGITALGRAAENTGSWPGIRKGGWMALEAKTKGFVPNRLTIEQINAIPAANLAEGMMVYNITSDCLYINTDGTAAGWKCFNTQTCP</sequence>
<evidence type="ECO:0008006" key="5">
    <source>
        <dbReference type="Google" id="ProtNLM"/>
    </source>
</evidence>
<proteinExistence type="predicted"/>